<dbReference type="InterPro" id="IPR024822">
    <property type="entry name" value="Coilin"/>
</dbReference>
<sequence length="481" mass="54663">MPNFRVRLEFPDGEKYWLFIDLSKIETIQDVIDDIDQKYSVVCEKLLLDDAQLYCKETIGILQERDLIRVNLRTSKKRKKETEGNQNVSSLEPVEVEGSKAEEVKQSNSLSKPKKKKKCKEDKVVEHESFRNDTHTITPASKSPVIEKQKKVKNTAREVETETTVVEKQSWVEPEAEPEMEVTITGNTTELNTMDKEPSAEGGAKRKRRRKRKSHHKAEAVDSSLPQTFQAQQYCLPPAPKERQHLRFDEDSGDDTEPETGRADMVTTGFDNHVKNESNGLDRTNRPPVEDAKAKYIKNFAKAGVYQSPSATSSPIVPQLGALLSLRSAVFSRNSYDKSAPSSYNNVPPPQSLTPKEVVPSSPRVSAPLPVTESPKLDPTTFPIIKGLPRVNDLIAFKVLELSENYNPEISDYMQGRITHMSADSDITVQLLDPKPKRNTRGKFELIELDEEEFEEEPEIEYESMVTYQWNQMIEPRLIFP</sequence>
<dbReference type="Proteomes" id="UP001234178">
    <property type="component" value="Unassembled WGS sequence"/>
</dbReference>
<evidence type="ECO:0008006" key="6">
    <source>
        <dbReference type="Google" id="ProtNLM"/>
    </source>
</evidence>
<accession>A0ABR0A192</accession>
<evidence type="ECO:0000259" key="2">
    <source>
        <dbReference type="Pfam" id="PF15862"/>
    </source>
</evidence>
<comment type="caution">
    <text evidence="4">The sequence shown here is derived from an EMBL/GenBank/DDBJ whole genome shotgun (WGS) entry which is preliminary data.</text>
</comment>
<proteinExistence type="predicted"/>
<feature type="compositionally biased region" description="Basic and acidic residues" evidence="1">
    <location>
        <begin position="145"/>
        <end position="160"/>
    </location>
</feature>
<evidence type="ECO:0000313" key="5">
    <source>
        <dbReference type="Proteomes" id="UP001234178"/>
    </source>
</evidence>
<gene>
    <name evidence="4" type="ORF">OUZ56_000955</name>
</gene>
<dbReference type="EMBL" id="JAOYFB010000036">
    <property type="protein sequence ID" value="KAK4018920.1"/>
    <property type="molecule type" value="Genomic_DNA"/>
</dbReference>
<feature type="domain" description="Coilin N-terminal" evidence="2">
    <location>
        <begin position="5"/>
        <end position="120"/>
    </location>
</feature>
<feature type="domain" description="Coilin tudor" evidence="3">
    <location>
        <begin position="376"/>
        <end position="441"/>
    </location>
</feature>
<evidence type="ECO:0000259" key="3">
    <source>
        <dbReference type="Pfam" id="PF23086"/>
    </source>
</evidence>
<organism evidence="4 5">
    <name type="scientific">Daphnia magna</name>
    <dbReference type="NCBI Taxonomy" id="35525"/>
    <lineage>
        <taxon>Eukaryota</taxon>
        <taxon>Metazoa</taxon>
        <taxon>Ecdysozoa</taxon>
        <taxon>Arthropoda</taxon>
        <taxon>Crustacea</taxon>
        <taxon>Branchiopoda</taxon>
        <taxon>Diplostraca</taxon>
        <taxon>Cladocera</taxon>
        <taxon>Anomopoda</taxon>
        <taxon>Daphniidae</taxon>
        <taxon>Daphnia</taxon>
    </lineage>
</organism>
<dbReference type="PANTHER" id="PTHR15197:SF0">
    <property type="entry name" value="COILIN"/>
    <property type="match status" value="1"/>
</dbReference>
<evidence type="ECO:0000256" key="1">
    <source>
        <dbReference type="SAM" id="MobiDB-lite"/>
    </source>
</evidence>
<feature type="region of interest" description="Disordered" evidence="1">
    <location>
        <begin position="78"/>
        <end position="227"/>
    </location>
</feature>
<dbReference type="Pfam" id="PF23086">
    <property type="entry name" value="Tudor_Coilin"/>
    <property type="match status" value="1"/>
</dbReference>
<dbReference type="InterPro" id="IPR056398">
    <property type="entry name" value="Tudor_Coilin"/>
</dbReference>
<evidence type="ECO:0000313" key="4">
    <source>
        <dbReference type="EMBL" id="KAK4018920.1"/>
    </source>
</evidence>
<keyword evidence="5" id="KW-1185">Reference proteome</keyword>
<reference evidence="4 5" key="1">
    <citation type="journal article" date="2023" name="Nucleic Acids Res.">
        <title>The hologenome of Daphnia magna reveals possible DNA methylation and microbiome-mediated evolution of the host genome.</title>
        <authorList>
            <person name="Chaturvedi A."/>
            <person name="Li X."/>
            <person name="Dhandapani V."/>
            <person name="Marshall H."/>
            <person name="Kissane S."/>
            <person name="Cuenca-Cambronero M."/>
            <person name="Asole G."/>
            <person name="Calvet F."/>
            <person name="Ruiz-Romero M."/>
            <person name="Marangio P."/>
            <person name="Guigo R."/>
            <person name="Rago D."/>
            <person name="Mirbahai L."/>
            <person name="Eastwood N."/>
            <person name="Colbourne J.K."/>
            <person name="Zhou J."/>
            <person name="Mallon E."/>
            <person name="Orsini L."/>
        </authorList>
    </citation>
    <scope>NUCLEOTIDE SEQUENCE [LARGE SCALE GENOMIC DNA]</scope>
    <source>
        <strain evidence="4">LRV0_1</strain>
    </source>
</reference>
<feature type="region of interest" description="Disordered" evidence="1">
    <location>
        <begin position="335"/>
        <end position="372"/>
    </location>
</feature>
<dbReference type="InterPro" id="IPR031722">
    <property type="entry name" value="Coilin_N"/>
</dbReference>
<name>A0ABR0A192_9CRUS</name>
<dbReference type="PANTHER" id="PTHR15197">
    <property type="entry name" value="COILIN P80"/>
    <property type="match status" value="1"/>
</dbReference>
<feature type="region of interest" description="Disordered" evidence="1">
    <location>
        <begin position="248"/>
        <end position="287"/>
    </location>
</feature>
<protein>
    <recommendedName>
        <fullName evidence="6">Coilin</fullName>
    </recommendedName>
</protein>
<dbReference type="Pfam" id="PF15862">
    <property type="entry name" value="Coilin_N"/>
    <property type="match status" value="1"/>
</dbReference>
<feature type="compositionally biased region" description="Basic residues" evidence="1">
    <location>
        <begin position="205"/>
        <end position="216"/>
    </location>
</feature>
<feature type="compositionally biased region" description="Basic and acidic residues" evidence="1">
    <location>
        <begin position="119"/>
        <end position="134"/>
    </location>
</feature>